<dbReference type="EMBL" id="CAJNNV010029503">
    <property type="protein sequence ID" value="CAE8628820.1"/>
    <property type="molecule type" value="Genomic_DNA"/>
</dbReference>
<feature type="compositionally biased region" description="Polar residues" evidence="1">
    <location>
        <begin position="52"/>
        <end position="63"/>
    </location>
</feature>
<feature type="compositionally biased region" description="Polar residues" evidence="1">
    <location>
        <begin position="328"/>
        <end position="339"/>
    </location>
</feature>
<organism evidence="2 3">
    <name type="scientific">Polarella glacialis</name>
    <name type="common">Dinoflagellate</name>
    <dbReference type="NCBI Taxonomy" id="89957"/>
    <lineage>
        <taxon>Eukaryota</taxon>
        <taxon>Sar</taxon>
        <taxon>Alveolata</taxon>
        <taxon>Dinophyceae</taxon>
        <taxon>Suessiales</taxon>
        <taxon>Suessiaceae</taxon>
        <taxon>Polarella</taxon>
    </lineage>
</organism>
<feature type="compositionally biased region" description="Polar residues" evidence="1">
    <location>
        <begin position="366"/>
        <end position="379"/>
    </location>
</feature>
<evidence type="ECO:0000313" key="3">
    <source>
        <dbReference type="Proteomes" id="UP000654075"/>
    </source>
</evidence>
<reference evidence="2" key="1">
    <citation type="submission" date="2021-02" db="EMBL/GenBank/DDBJ databases">
        <authorList>
            <person name="Dougan E. K."/>
            <person name="Rhodes N."/>
            <person name="Thang M."/>
            <person name="Chan C."/>
        </authorList>
    </citation>
    <scope>NUCLEOTIDE SEQUENCE</scope>
</reference>
<feature type="region of interest" description="Disordered" evidence="1">
    <location>
        <begin position="1"/>
        <end position="193"/>
    </location>
</feature>
<evidence type="ECO:0000313" key="2">
    <source>
        <dbReference type="EMBL" id="CAE8628820.1"/>
    </source>
</evidence>
<name>A0A813GW93_POLGL</name>
<feature type="compositionally biased region" description="Polar residues" evidence="1">
    <location>
        <begin position="290"/>
        <end position="301"/>
    </location>
</feature>
<dbReference type="Gene3D" id="2.30.42.10">
    <property type="match status" value="1"/>
</dbReference>
<feature type="compositionally biased region" description="Polar residues" evidence="1">
    <location>
        <begin position="252"/>
        <end position="263"/>
    </location>
</feature>
<proteinExistence type="predicted"/>
<evidence type="ECO:0000256" key="1">
    <source>
        <dbReference type="SAM" id="MobiDB-lite"/>
    </source>
</evidence>
<dbReference type="Proteomes" id="UP000654075">
    <property type="component" value="Unassembled WGS sequence"/>
</dbReference>
<feature type="region of interest" description="Disordered" evidence="1">
    <location>
        <begin position="221"/>
        <end position="443"/>
    </location>
</feature>
<feature type="compositionally biased region" description="Basic and acidic residues" evidence="1">
    <location>
        <begin position="101"/>
        <end position="111"/>
    </location>
</feature>
<feature type="compositionally biased region" description="Polar residues" evidence="1">
    <location>
        <begin position="347"/>
        <end position="358"/>
    </location>
</feature>
<feature type="compositionally biased region" description="Polar residues" evidence="1">
    <location>
        <begin position="232"/>
        <end position="244"/>
    </location>
</feature>
<dbReference type="InterPro" id="IPR036034">
    <property type="entry name" value="PDZ_sf"/>
</dbReference>
<feature type="compositionally biased region" description="Polar residues" evidence="1">
    <location>
        <begin position="309"/>
        <end position="320"/>
    </location>
</feature>
<gene>
    <name evidence="2" type="ORF">PGLA1383_LOCUS45419</name>
</gene>
<protein>
    <recommendedName>
        <fullName evidence="4">PDZ domain-containing protein</fullName>
    </recommendedName>
</protein>
<evidence type="ECO:0008006" key="4">
    <source>
        <dbReference type="Google" id="ProtNLM"/>
    </source>
</evidence>
<accession>A0A813GW93</accession>
<feature type="compositionally biased region" description="Polar residues" evidence="1">
    <location>
        <begin position="156"/>
        <end position="166"/>
    </location>
</feature>
<feature type="compositionally biased region" description="Basic and acidic residues" evidence="1">
    <location>
        <begin position="394"/>
        <end position="409"/>
    </location>
</feature>
<dbReference type="AlphaFoldDB" id="A0A813GW93"/>
<comment type="caution">
    <text evidence="2">The sequence shown here is derived from an EMBL/GenBank/DDBJ whole genome shotgun (WGS) entry which is preliminary data.</text>
</comment>
<sequence length="528" mass="58205">QPPGHLMAPLGRRGTAAVDRRGSARGYSDSDGDSDGWEKVRIVSDPPLQGQGRASLNQYTQYAQVDRGTEGEGRRRLNQYGQVDRGTEGDGRRSLNQNSQVDRETGGEGRRSLNQYGQVDRGTEDGSRKSIPRVSVQPSTEAAGPISDDDTEARRSVNSGRNSLGNQDEGETRRSASAGRNSQVNQDEGETCRSFVDKNGKVYQEGEMWDRMNAEFNAQFDKDEGCGRETCRSVNFGRNSQVNQDEGETRRSVNSGRNSQVNQDEGETRRSVNSGRNSQVNQDEGETRRSVNSGRSSQVNQDEGETRRSMNSGRNSQVNQDEGETRRSVNSGRNSQVNQDEGETRRSVNSGRSSQVNQDEGETRRSVNSGRNSQVNQDEGLSPSRGRGAQPAEGSHDRMHSRPPARHEGAVLSEAETDIFVQGDGWTRRSKVDGGSPSSARSATTTVVLSVGSYQEMKSILWDFSKPGCRVRAIRKGIPQEGFNLRVGDELLSINKVDVQGQTREFVESKWRHAQSTSNRVKLCFDTS</sequence>
<dbReference type="SUPFAM" id="SSF50156">
    <property type="entry name" value="PDZ domain-like"/>
    <property type="match status" value="1"/>
</dbReference>
<keyword evidence="3" id="KW-1185">Reference proteome</keyword>
<feature type="compositionally biased region" description="Polar residues" evidence="1">
    <location>
        <begin position="271"/>
        <end position="282"/>
    </location>
</feature>
<feature type="non-terminal residue" evidence="2">
    <location>
        <position position="528"/>
    </location>
</feature>
<feature type="compositionally biased region" description="Basic and acidic residues" evidence="1">
    <location>
        <begin position="221"/>
        <end position="231"/>
    </location>
</feature>